<dbReference type="Pfam" id="PF20241">
    <property type="entry name" value="DUF6598"/>
    <property type="match status" value="1"/>
</dbReference>
<dbReference type="PANTHER" id="PTHR33065:SF64">
    <property type="entry name" value="OS05G0109100 PROTEIN"/>
    <property type="match status" value="1"/>
</dbReference>
<keyword evidence="4" id="KW-1185">Reference proteome</keyword>
<dbReference type="AlphaFoldDB" id="A0AAV5FQ11"/>
<reference evidence="3" key="2">
    <citation type="submission" date="2021-12" db="EMBL/GenBank/DDBJ databases">
        <title>Resequencing data analysis of finger millet.</title>
        <authorList>
            <person name="Hatakeyama M."/>
            <person name="Aluri S."/>
            <person name="Balachadran M.T."/>
            <person name="Sivarajan S.R."/>
            <person name="Poveda L."/>
            <person name="Shimizu-Inatsugi R."/>
            <person name="Schlapbach R."/>
            <person name="Sreeman S.M."/>
            <person name="Shimizu K.K."/>
        </authorList>
    </citation>
    <scope>NUCLEOTIDE SEQUENCE</scope>
</reference>
<accession>A0AAV5FQ11</accession>
<gene>
    <name evidence="3" type="primary">gb25195</name>
    <name evidence="3" type="ORF">PR202_gb25195</name>
</gene>
<feature type="domain" description="DUF6598" evidence="2">
    <location>
        <begin position="106"/>
        <end position="337"/>
    </location>
</feature>
<evidence type="ECO:0000313" key="4">
    <source>
        <dbReference type="Proteomes" id="UP001054889"/>
    </source>
</evidence>
<evidence type="ECO:0000256" key="1">
    <source>
        <dbReference type="SAM" id="MobiDB-lite"/>
    </source>
</evidence>
<protein>
    <recommendedName>
        <fullName evidence="2">DUF6598 domain-containing protein</fullName>
    </recommendedName>
</protein>
<evidence type="ECO:0000259" key="2">
    <source>
        <dbReference type="Pfam" id="PF20241"/>
    </source>
</evidence>
<dbReference type="Proteomes" id="UP001054889">
    <property type="component" value="Unassembled WGS sequence"/>
</dbReference>
<dbReference type="PANTHER" id="PTHR33065">
    <property type="entry name" value="OS07G0486400 PROTEIN"/>
    <property type="match status" value="1"/>
</dbReference>
<sequence length="344" mass="38980">MEVERSMTETERAAEAERQRQPMLEQARQMELRAQEQKDPDPEAANKLFGGVYYNRFYFTDHDFDLDEEYNLTQKNSLAAAPIPPMRYTDRVSKPGQEPYRPRVGINVFSVKMSTSDVGFPIHVYGTVIARDSIDHKCLYLFRLDRDDCQLINSVDESLMLTGPKRGIVLMSDVYVEMDLKIKDHGVQDRELSKGVLNIRGIARRYLHECAVESKSLATRLSTVDVMYAVLPLAVEATIVIEVVQGEDFYGEITAHTTTVRNRLLLYNTKVAGCCGANDGFIPLIRPVMSVSMKEMLVIVAKTDDGKDERTISFTPDVNSYDEDDITIGATQMHVKVTWSIVDF</sequence>
<feature type="compositionally biased region" description="Basic and acidic residues" evidence="1">
    <location>
        <begin position="28"/>
        <end position="41"/>
    </location>
</feature>
<evidence type="ECO:0000313" key="3">
    <source>
        <dbReference type="EMBL" id="GJN36346.1"/>
    </source>
</evidence>
<name>A0AAV5FQ11_ELECO</name>
<organism evidence="3 4">
    <name type="scientific">Eleusine coracana subsp. coracana</name>
    <dbReference type="NCBI Taxonomy" id="191504"/>
    <lineage>
        <taxon>Eukaryota</taxon>
        <taxon>Viridiplantae</taxon>
        <taxon>Streptophyta</taxon>
        <taxon>Embryophyta</taxon>
        <taxon>Tracheophyta</taxon>
        <taxon>Spermatophyta</taxon>
        <taxon>Magnoliopsida</taxon>
        <taxon>Liliopsida</taxon>
        <taxon>Poales</taxon>
        <taxon>Poaceae</taxon>
        <taxon>PACMAD clade</taxon>
        <taxon>Chloridoideae</taxon>
        <taxon>Cynodonteae</taxon>
        <taxon>Eleusininae</taxon>
        <taxon>Eleusine</taxon>
    </lineage>
</organism>
<dbReference type="InterPro" id="IPR046533">
    <property type="entry name" value="DUF6598"/>
</dbReference>
<reference evidence="3" key="1">
    <citation type="journal article" date="2018" name="DNA Res.">
        <title>Multiple hybrid de novo genome assembly of finger millet, an orphan allotetraploid crop.</title>
        <authorList>
            <person name="Hatakeyama M."/>
            <person name="Aluri S."/>
            <person name="Balachadran M.T."/>
            <person name="Sivarajan S.R."/>
            <person name="Patrignani A."/>
            <person name="Gruter S."/>
            <person name="Poveda L."/>
            <person name="Shimizu-Inatsugi R."/>
            <person name="Baeten J."/>
            <person name="Francoijs K.J."/>
            <person name="Nataraja K.N."/>
            <person name="Reddy Y.A.N."/>
            <person name="Phadnis S."/>
            <person name="Ravikumar R.L."/>
            <person name="Schlapbach R."/>
            <person name="Sreeman S.M."/>
            <person name="Shimizu K.K."/>
        </authorList>
    </citation>
    <scope>NUCLEOTIDE SEQUENCE</scope>
</reference>
<comment type="caution">
    <text evidence="3">The sequence shown here is derived from an EMBL/GenBank/DDBJ whole genome shotgun (WGS) entry which is preliminary data.</text>
</comment>
<dbReference type="EMBL" id="BQKI01000088">
    <property type="protein sequence ID" value="GJN36346.1"/>
    <property type="molecule type" value="Genomic_DNA"/>
</dbReference>
<proteinExistence type="predicted"/>
<feature type="compositionally biased region" description="Basic and acidic residues" evidence="1">
    <location>
        <begin position="1"/>
        <end position="20"/>
    </location>
</feature>
<feature type="region of interest" description="Disordered" evidence="1">
    <location>
        <begin position="1"/>
        <end position="44"/>
    </location>
</feature>